<dbReference type="GO" id="GO:0016491">
    <property type="term" value="F:oxidoreductase activity"/>
    <property type="evidence" value="ECO:0007669"/>
    <property type="project" value="UniProtKB-KW"/>
</dbReference>
<dbReference type="SUPFAM" id="SSF52283">
    <property type="entry name" value="Formate/glycerate dehydrogenase catalytic domain-like"/>
    <property type="match status" value="1"/>
</dbReference>
<name>A0A379UQI8_SALET</name>
<protein>
    <submittedName>
        <fullName evidence="3">Pyridine nucleotide transhydrogenase subunit-alpha</fullName>
        <ecNumber evidence="3">1.6.1.2</ecNumber>
    </submittedName>
</protein>
<dbReference type="AlphaFoldDB" id="A0A379UQI8"/>
<reference evidence="3 4" key="1">
    <citation type="submission" date="2018-06" db="EMBL/GenBank/DDBJ databases">
        <authorList>
            <consortium name="Pathogen Informatics"/>
            <person name="Doyle S."/>
        </authorList>
    </citation>
    <scope>NUCLEOTIDE SEQUENCE [LARGE SCALE GENOMIC DNA]</scope>
    <source>
        <strain evidence="3 4">NCTC5798</strain>
    </source>
</reference>
<dbReference type="EMBL" id="UGXK01000001">
    <property type="protein sequence ID" value="SUG70143.1"/>
    <property type="molecule type" value="Genomic_DNA"/>
</dbReference>
<evidence type="ECO:0000259" key="2">
    <source>
        <dbReference type="Pfam" id="PF05222"/>
    </source>
</evidence>
<accession>A0A379UQI8</accession>
<evidence type="ECO:0000256" key="1">
    <source>
        <dbReference type="ARBA" id="ARBA00023027"/>
    </source>
</evidence>
<dbReference type="InterPro" id="IPR007886">
    <property type="entry name" value="AlaDH/PNT_N"/>
</dbReference>
<dbReference type="InterPro" id="IPR008142">
    <property type="entry name" value="AlaDH/PNT_CS1"/>
</dbReference>
<sequence>MRIGIPKERLPNETRVAATPKTVEQLLKLGFSVAIESGAGQLASLTTKRLRRLARIL</sequence>
<dbReference type="Pfam" id="PF05222">
    <property type="entry name" value="AlaDh_PNT_N"/>
    <property type="match status" value="1"/>
</dbReference>
<feature type="domain" description="Alanine dehydrogenase/pyridine nucleotide transhydrogenase N-terminal" evidence="2">
    <location>
        <begin position="4"/>
        <end position="48"/>
    </location>
</feature>
<evidence type="ECO:0000313" key="4">
    <source>
        <dbReference type="Proteomes" id="UP000255534"/>
    </source>
</evidence>
<keyword evidence="1" id="KW-0520">NAD</keyword>
<keyword evidence="3" id="KW-0560">Oxidoreductase</keyword>
<organism evidence="3 4">
    <name type="scientific">Salmonella enterica I</name>
    <dbReference type="NCBI Taxonomy" id="59201"/>
    <lineage>
        <taxon>Bacteria</taxon>
        <taxon>Pseudomonadati</taxon>
        <taxon>Pseudomonadota</taxon>
        <taxon>Gammaproteobacteria</taxon>
        <taxon>Enterobacterales</taxon>
        <taxon>Enterobacteriaceae</taxon>
        <taxon>Salmonella</taxon>
    </lineage>
</organism>
<dbReference type="EC" id="1.6.1.2" evidence="3"/>
<dbReference type="Proteomes" id="UP000255534">
    <property type="component" value="Unassembled WGS sequence"/>
</dbReference>
<dbReference type="Gene3D" id="3.40.50.720">
    <property type="entry name" value="NAD(P)-binding Rossmann-like Domain"/>
    <property type="match status" value="1"/>
</dbReference>
<gene>
    <name evidence="3" type="primary">pntA_1</name>
    <name evidence="3" type="ORF">NCTC5798_01245</name>
</gene>
<evidence type="ECO:0000313" key="3">
    <source>
        <dbReference type="EMBL" id="SUG70143.1"/>
    </source>
</evidence>
<dbReference type="PROSITE" id="PS00836">
    <property type="entry name" value="ALADH_PNT_1"/>
    <property type="match status" value="1"/>
</dbReference>
<proteinExistence type="predicted"/>